<evidence type="ECO:0000313" key="2">
    <source>
        <dbReference type="Proteomes" id="UP000429181"/>
    </source>
</evidence>
<dbReference type="Ensembl" id="ENSBIXT00005040988.1">
    <property type="protein sequence ID" value="ENSBIXP00005044049.1"/>
    <property type="gene ID" value="ENSBIXG00005004781.1"/>
</dbReference>
<organism evidence="1 2">
    <name type="scientific">Bos indicus x Bos taurus</name>
    <name type="common">Hybrid cattle</name>
    <dbReference type="NCBI Taxonomy" id="30522"/>
    <lineage>
        <taxon>Eukaryota</taxon>
        <taxon>Metazoa</taxon>
        <taxon>Chordata</taxon>
        <taxon>Craniata</taxon>
        <taxon>Vertebrata</taxon>
        <taxon>Euteleostomi</taxon>
        <taxon>Mammalia</taxon>
        <taxon>Eutheria</taxon>
        <taxon>Laurasiatheria</taxon>
        <taxon>Artiodactyla</taxon>
        <taxon>Ruminantia</taxon>
        <taxon>Pecora</taxon>
        <taxon>Bovidae</taxon>
        <taxon>Bovinae</taxon>
        <taxon>Bos</taxon>
    </lineage>
</organism>
<reference evidence="1 2" key="1">
    <citation type="submission" date="2018-11" db="EMBL/GenBank/DDBJ databases">
        <title>Haplotype-resolved cattle genomes.</title>
        <authorList>
            <person name="Low W.Y."/>
            <person name="Tearle R."/>
            <person name="Bickhart D.M."/>
            <person name="Rosen B.D."/>
            <person name="Koren S."/>
            <person name="Rhie A."/>
            <person name="Hiendleder S."/>
            <person name="Phillippy A.M."/>
            <person name="Smith T.P.L."/>
            <person name="Williams J.L."/>
        </authorList>
    </citation>
    <scope>NUCLEOTIDE SEQUENCE [LARGE SCALE GENOMIC DNA]</scope>
</reference>
<protein>
    <submittedName>
        <fullName evidence="1">Uncharacterized protein</fullName>
    </submittedName>
</protein>
<name>A0A4W2IIL6_BOBOX</name>
<dbReference type="GeneTree" id="ENSGT00960000193237"/>
<sequence>MDRRTCQATVHGSQRVRHHWELSMYTMPAMKREHQVEVTGLCREVRQTKQEVNWQIKGANTKWRQQNNCLLLLTCGLSFYPSERFDPGLALTGSVVRLCEAAARTGLQRAEIQVVLAKGTSLPQFPERPGFIRVSQCQVKLAVESAGHNRSKVFIYCFVKPW</sequence>
<evidence type="ECO:0000313" key="1">
    <source>
        <dbReference type="Ensembl" id="ENSBIXP00005044049.1"/>
    </source>
</evidence>
<dbReference type="Proteomes" id="UP000429181">
    <property type="component" value="Chromosome 19"/>
</dbReference>
<accession>A0A4W2IIL6</accession>
<dbReference type="AlphaFoldDB" id="A0A4W2IIL6"/>
<proteinExistence type="predicted"/>
<reference evidence="1" key="2">
    <citation type="submission" date="2025-08" db="UniProtKB">
        <authorList>
            <consortium name="Ensembl"/>
        </authorList>
    </citation>
    <scope>IDENTIFICATION</scope>
</reference>